<gene>
    <name evidence="1" type="ORF">KDAU_52200</name>
</gene>
<keyword evidence="2" id="KW-1185">Reference proteome</keyword>
<dbReference type="Proteomes" id="UP000287224">
    <property type="component" value="Unassembled WGS sequence"/>
</dbReference>
<evidence type="ECO:0000313" key="2">
    <source>
        <dbReference type="Proteomes" id="UP000287224"/>
    </source>
</evidence>
<proteinExistence type="predicted"/>
<dbReference type="EMBL" id="BIFQ01000002">
    <property type="protein sequence ID" value="GCE07891.1"/>
    <property type="molecule type" value="Genomic_DNA"/>
</dbReference>
<name>A0A401ZLY5_9CHLR</name>
<reference evidence="2" key="1">
    <citation type="submission" date="2018-12" db="EMBL/GenBank/DDBJ databases">
        <title>Tengunoibacter tsumagoiensis gen. nov., sp. nov., Dictyobacter kobayashii sp. nov., D. alpinus sp. nov., and D. joshuensis sp. nov. and description of Dictyobacteraceae fam. nov. within the order Ktedonobacterales isolated from Tengu-no-mugimeshi.</title>
        <authorList>
            <person name="Wang C.M."/>
            <person name="Zheng Y."/>
            <person name="Sakai Y."/>
            <person name="Toyoda A."/>
            <person name="Minakuchi Y."/>
            <person name="Abe K."/>
            <person name="Yokota A."/>
            <person name="Yabe S."/>
        </authorList>
    </citation>
    <scope>NUCLEOTIDE SEQUENCE [LARGE SCALE GENOMIC DNA]</scope>
    <source>
        <strain evidence="2">S-27</strain>
    </source>
</reference>
<organism evidence="1 2">
    <name type="scientific">Dictyobacter aurantiacus</name>
    <dbReference type="NCBI Taxonomy" id="1936993"/>
    <lineage>
        <taxon>Bacteria</taxon>
        <taxon>Bacillati</taxon>
        <taxon>Chloroflexota</taxon>
        <taxon>Ktedonobacteria</taxon>
        <taxon>Ktedonobacterales</taxon>
        <taxon>Dictyobacteraceae</taxon>
        <taxon>Dictyobacter</taxon>
    </lineage>
</organism>
<comment type="caution">
    <text evidence="1">The sequence shown here is derived from an EMBL/GenBank/DDBJ whole genome shotgun (WGS) entry which is preliminary data.</text>
</comment>
<dbReference type="AlphaFoldDB" id="A0A401ZLY5"/>
<sequence length="63" mass="6964">MPRALARLKIIPEQFFATPCDARFVDALKAPDGPIFIETDTEPGTASADAPGGRWFWSVDGWR</sequence>
<accession>A0A401ZLY5</accession>
<protein>
    <submittedName>
        <fullName evidence="1">Uncharacterized protein</fullName>
    </submittedName>
</protein>
<evidence type="ECO:0000313" key="1">
    <source>
        <dbReference type="EMBL" id="GCE07891.1"/>
    </source>
</evidence>